<dbReference type="InterPro" id="IPR038726">
    <property type="entry name" value="PDDEXK_AddAB-type"/>
</dbReference>
<dbReference type="PANTHER" id="PTHR30591">
    <property type="entry name" value="RECBCD ENZYME SUBUNIT RECC"/>
    <property type="match status" value="1"/>
</dbReference>
<dbReference type="Pfam" id="PF12705">
    <property type="entry name" value="PDDEXK_1"/>
    <property type="match status" value="1"/>
</dbReference>
<keyword evidence="4 10" id="KW-0378">Hydrolase</keyword>
<keyword evidence="1 10" id="KW-0540">Nuclease</keyword>
<evidence type="ECO:0000256" key="2">
    <source>
        <dbReference type="ARBA" id="ARBA00022741"/>
    </source>
</evidence>
<dbReference type="Gene3D" id="3.90.320.10">
    <property type="match status" value="1"/>
</dbReference>
<evidence type="ECO:0000256" key="4">
    <source>
        <dbReference type="ARBA" id="ARBA00022801"/>
    </source>
</evidence>
<dbReference type="GO" id="GO:0004386">
    <property type="term" value="F:helicase activity"/>
    <property type="evidence" value="ECO:0007669"/>
    <property type="project" value="UniProtKB-KW"/>
</dbReference>
<evidence type="ECO:0000256" key="9">
    <source>
        <dbReference type="ARBA" id="ARBA00023204"/>
    </source>
</evidence>
<dbReference type="HAMAP" id="MF_01453">
    <property type="entry name" value="AddB_type2"/>
    <property type="match status" value="1"/>
</dbReference>
<keyword evidence="9 10" id="KW-0234">DNA repair</keyword>
<comment type="function">
    <text evidence="10">The heterodimer acts as both an ATP-dependent DNA helicase and an ATP-dependent, dual-direction single-stranded exonuclease. Recognizes the chi site generating a DNA molecule suitable for the initiation of homologous recombination. This subunit has 5' -&gt; 3' nuclease activity but not helicase activity.</text>
</comment>
<evidence type="ECO:0000259" key="11">
    <source>
        <dbReference type="Pfam" id="PF12705"/>
    </source>
</evidence>
<evidence type="ECO:0000313" key="14">
    <source>
        <dbReference type="Proteomes" id="UP000182089"/>
    </source>
</evidence>
<keyword evidence="3 10" id="KW-0227">DNA damage</keyword>
<feature type="domain" description="PD-(D/E)XK endonuclease-like" evidence="11">
    <location>
        <begin position="791"/>
        <end position="1036"/>
    </location>
</feature>
<dbReference type="InterPro" id="IPR014141">
    <property type="entry name" value="DNA_helicase_suRexB"/>
</dbReference>
<keyword evidence="8 10" id="KW-0238">DNA-binding</keyword>
<name>A0ABY1AB76_9LACO</name>
<keyword evidence="5 10" id="KW-0347">Helicase</keyword>
<keyword evidence="2 10" id="KW-0547">Nucleotide-binding</keyword>
<sequence>MSLGFILGTAAKDHQTAAFEQLRQWMASHPDGKIYYLVPNHIKFEQEVKALTYLQKRLTPDEALFSQSNFQVLSFTRLAWYFMQDTKAYQQPRLTAAGSSMILYHILHENKEQLTVYRGQESQMGFIEKLTRQLQELAQNALLPDDLVQMAANLDTANSSQALLKEKLHDLALVYREYSQYIQGKYLDQNDILTSLAAFLNTKDLTNSFFLVSGFRTFTRKEMDVITSLCQKAAEVKVDLILDRPAFEAPQMDDLFYQPANVYYNLCQMAKQKQVKILVDSYAKADRTNEDLKHLESFWIESERSLADLAPEKLVADGIELYQLHTRQEELTLIASKIRQMVKEKGYRYNDFLLLTRHLGAYRNMLKPIFKKAQIPIFIDLEKKVSDHPLVEFLDALFEIDRRNFRYQDLMRLLKTELFLPRDQENNFISAARFRSLLDKTENIILRNGYEGKKAWTKEDWVYYRFGDFDLGTQTSKEQQLTQEINVIRRLISDSLPPFFEKMKKAANGRQASQILVEFLVKIGLCEQLEKWQRQALEEGDLQASQRPAEVWNLFCQMLDEFVENLGEETFKAQEFIKLLDAGFAKATYRRVPTAIDGVAVSETGMVQSRDKKVVFMLGATDMVMPDRIQNTTLLTDRDRELMDGKGELLLSQANTGHILAFEPYLNYLAFLAPTAKLIFTYPQSSDDGTLQLSPYVERIKQHFNLVEQKLTPKDLQVTVDLALPALVAAQRKSLDDSNALPEVWRNGYQILAAIAPTKTKRALAGLKYQNIPVQLTKENAKALYGEELNTSISKLETFYQNPYEYFLRYGLRLKERDVFAINPADKGSYFHDIADQVFKQLIAQKISLKDISKENFDDLIADVALGVAEKPQYAILKSSNKMKFIASRLNRRVKNTLQVIKDQRSYSQLKTIRTETFFGQIGQTQGLKGLDWVTELGNRVRVRGRIDRIDQIDTSQGSYLGIVDYKSSPKDFNYVQAYYGLALQLMAYLACLKQDKEQLLDKKAKIAGACYLEFTDKPLKAENVRKDGLEKARFKDNKYKGLLVNDEALLSQLDADLDNGYSNMYPIYLKKDGSYTNKEHKLLTAEEIDLLLEHSRLLIEKACDMIYAGRIDLFPYKDSQNNGLTYSPYPAIMQFDAMLPENNYFIIPTLGAKDILEKIKAEQEGK</sequence>
<evidence type="ECO:0000259" key="12">
    <source>
        <dbReference type="Pfam" id="PF21445"/>
    </source>
</evidence>
<dbReference type="InterPro" id="IPR049035">
    <property type="entry name" value="ADDB_N"/>
</dbReference>
<evidence type="ECO:0000256" key="5">
    <source>
        <dbReference type="ARBA" id="ARBA00022806"/>
    </source>
</evidence>
<keyword evidence="6 10" id="KW-0269">Exonuclease</keyword>
<keyword evidence="7 10" id="KW-0067">ATP-binding</keyword>
<dbReference type="Gene3D" id="3.40.50.300">
    <property type="entry name" value="P-loop containing nucleotide triphosphate hydrolases"/>
    <property type="match status" value="4"/>
</dbReference>
<protein>
    <recommendedName>
        <fullName evidence="10">ATP-dependent helicase/deoxyribonuclease subunit B</fullName>
        <ecNumber evidence="10">3.1.-.-</ecNumber>
    </recommendedName>
    <alternativeName>
        <fullName evidence="10">ATP-dependent helicase/nuclease subunit RexB</fullName>
    </alternativeName>
</protein>
<gene>
    <name evidence="10" type="primary">rexB</name>
    <name evidence="13" type="ORF">SAMN05216431_10583</name>
</gene>
<dbReference type="InterPro" id="IPR011604">
    <property type="entry name" value="PDDEXK-like_dom_sf"/>
</dbReference>
<comment type="caution">
    <text evidence="13">The sequence shown here is derived from an EMBL/GenBank/DDBJ whole genome shotgun (WGS) entry which is preliminary data.</text>
</comment>
<evidence type="ECO:0000256" key="7">
    <source>
        <dbReference type="ARBA" id="ARBA00022840"/>
    </source>
</evidence>
<accession>A0ABY1AB76</accession>
<feature type="domain" description="ATP-dependent helicase/deoxyribonuclease subunit B N-terminal" evidence="12">
    <location>
        <begin position="5"/>
        <end position="296"/>
    </location>
</feature>
<comment type="cofactor">
    <cofactor evidence="10">
        <name>Mg(2+)</name>
        <dbReference type="ChEBI" id="CHEBI:18420"/>
    </cofactor>
</comment>
<comment type="similarity">
    <text evidence="10">Belongs to the helicase family. AddB/RexB type 2 subfamily.</text>
</comment>
<organism evidence="13 14">
    <name type="scientific">Ligilactobacillus ruminis</name>
    <dbReference type="NCBI Taxonomy" id="1623"/>
    <lineage>
        <taxon>Bacteria</taxon>
        <taxon>Bacillati</taxon>
        <taxon>Bacillota</taxon>
        <taxon>Bacilli</taxon>
        <taxon>Lactobacillales</taxon>
        <taxon>Lactobacillaceae</taxon>
        <taxon>Ligilactobacillus</taxon>
    </lineage>
</organism>
<dbReference type="Proteomes" id="UP000182089">
    <property type="component" value="Unassembled WGS sequence"/>
</dbReference>
<dbReference type="EMBL" id="FOCC01000005">
    <property type="protein sequence ID" value="SEM61691.1"/>
    <property type="molecule type" value="Genomic_DNA"/>
</dbReference>
<dbReference type="InterPro" id="IPR027417">
    <property type="entry name" value="P-loop_NTPase"/>
</dbReference>
<comment type="miscellaneous">
    <text evidence="10">Despite having helicase-like domains, this subunit does not have helicase activity.</text>
</comment>
<evidence type="ECO:0000256" key="8">
    <source>
        <dbReference type="ARBA" id="ARBA00023125"/>
    </source>
</evidence>
<evidence type="ECO:0000256" key="1">
    <source>
        <dbReference type="ARBA" id="ARBA00022722"/>
    </source>
</evidence>
<comment type="caution">
    <text evidence="10">Lacks conserved residue(s) required for the propagation of feature annotation.</text>
</comment>
<comment type="subunit">
    <text evidence="10">Heterodimer of AddA and RexB.</text>
</comment>
<proteinExistence type="inferred from homology"/>
<evidence type="ECO:0000256" key="10">
    <source>
        <dbReference type="HAMAP-Rule" id="MF_01453"/>
    </source>
</evidence>
<dbReference type="PANTHER" id="PTHR30591:SF1">
    <property type="entry name" value="RECBCD ENZYME SUBUNIT RECC"/>
    <property type="match status" value="1"/>
</dbReference>
<dbReference type="EC" id="3.1.-.-" evidence="10"/>
<evidence type="ECO:0000256" key="6">
    <source>
        <dbReference type="ARBA" id="ARBA00022839"/>
    </source>
</evidence>
<dbReference type="Pfam" id="PF21445">
    <property type="entry name" value="ADDB_N"/>
    <property type="match status" value="1"/>
</dbReference>
<evidence type="ECO:0000256" key="3">
    <source>
        <dbReference type="ARBA" id="ARBA00022763"/>
    </source>
</evidence>
<dbReference type="SUPFAM" id="SSF52540">
    <property type="entry name" value="P-loop containing nucleoside triphosphate hydrolases"/>
    <property type="match status" value="1"/>
</dbReference>
<reference evidence="13 14" key="1">
    <citation type="submission" date="2016-10" db="EMBL/GenBank/DDBJ databases">
        <authorList>
            <person name="Varghese N."/>
            <person name="Submissions S."/>
        </authorList>
    </citation>
    <scope>NUCLEOTIDE SEQUENCE [LARGE SCALE GENOMIC DNA]</scope>
    <source>
        <strain evidence="13 14">WC1T17</strain>
    </source>
</reference>
<evidence type="ECO:0000313" key="13">
    <source>
        <dbReference type="EMBL" id="SEM61691.1"/>
    </source>
</evidence>